<dbReference type="SMART" id="SM00388">
    <property type="entry name" value="HisKA"/>
    <property type="match status" value="1"/>
</dbReference>
<evidence type="ECO:0000256" key="17">
    <source>
        <dbReference type="PROSITE-ProRule" id="PRU00169"/>
    </source>
</evidence>
<keyword evidence="4" id="KW-1003">Cell membrane</keyword>
<keyword evidence="10" id="KW-0067">ATP-binding</keyword>
<evidence type="ECO:0000256" key="14">
    <source>
        <dbReference type="ARBA" id="ARBA00064003"/>
    </source>
</evidence>
<dbReference type="AlphaFoldDB" id="A0AAE9Z4I0"/>
<feature type="domain" description="Response regulatory" evidence="20">
    <location>
        <begin position="680"/>
        <end position="803"/>
    </location>
</feature>
<dbReference type="Pfam" id="PF02518">
    <property type="entry name" value="HATPase_c"/>
    <property type="match status" value="1"/>
</dbReference>
<dbReference type="CDD" id="cd00156">
    <property type="entry name" value="REC"/>
    <property type="match status" value="1"/>
</dbReference>
<feature type="modified residue" description="Phosphohistidine" evidence="16">
    <location>
        <position position="896"/>
    </location>
</feature>
<dbReference type="GO" id="GO:0005524">
    <property type="term" value="F:ATP binding"/>
    <property type="evidence" value="ECO:0007669"/>
    <property type="project" value="UniProtKB-KW"/>
</dbReference>
<keyword evidence="24" id="KW-1185">Reference proteome</keyword>
<comment type="subunit">
    <text evidence="14">At low DSF concentrations, interacts with RpfF.</text>
</comment>
<name>A0AAE9Z4I0_9GAMM</name>
<dbReference type="EC" id="2.7.13.3" evidence="3"/>
<dbReference type="InterPro" id="IPR011006">
    <property type="entry name" value="CheY-like_superfamily"/>
</dbReference>
<keyword evidence="7 18" id="KW-0812">Transmembrane</keyword>
<evidence type="ECO:0000313" key="23">
    <source>
        <dbReference type="EMBL" id="WDE05108.1"/>
    </source>
</evidence>
<dbReference type="PROSITE" id="PS50885">
    <property type="entry name" value="HAMP"/>
    <property type="match status" value="1"/>
</dbReference>
<dbReference type="FunFam" id="1.10.287.130:FF:000002">
    <property type="entry name" value="Two-component osmosensing histidine kinase"/>
    <property type="match status" value="1"/>
</dbReference>
<dbReference type="PANTHER" id="PTHR45339:SF1">
    <property type="entry name" value="HYBRID SIGNAL TRANSDUCTION HISTIDINE KINASE J"/>
    <property type="match status" value="1"/>
</dbReference>
<comment type="catalytic activity">
    <reaction evidence="1">
        <text>ATP + protein L-histidine = ADP + protein N-phospho-L-histidine.</text>
        <dbReference type="EC" id="2.7.13.3"/>
    </reaction>
</comment>
<evidence type="ECO:0000256" key="8">
    <source>
        <dbReference type="ARBA" id="ARBA00022741"/>
    </source>
</evidence>
<dbReference type="PROSITE" id="PS50110">
    <property type="entry name" value="RESPONSE_REGULATORY"/>
    <property type="match status" value="2"/>
</dbReference>
<dbReference type="Gene3D" id="3.40.50.2300">
    <property type="match status" value="2"/>
</dbReference>
<dbReference type="KEGG" id="tvd:SG34_028060"/>
<accession>A0AAE9Z4I0</accession>
<dbReference type="InterPro" id="IPR036641">
    <property type="entry name" value="HPT_dom_sf"/>
</dbReference>
<evidence type="ECO:0000256" key="1">
    <source>
        <dbReference type="ARBA" id="ARBA00000085"/>
    </source>
</evidence>
<feature type="transmembrane region" description="Helical" evidence="18">
    <location>
        <begin position="166"/>
        <end position="188"/>
    </location>
</feature>
<evidence type="ECO:0000256" key="3">
    <source>
        <dbReference type="ARBA" id="ARBA00012438"/>
    </source>
</evidence>
<keyword evidence="13 18" id="KW-0472">Membrane</keyword>
<feature type="transmembrane region" description="Helical" evidence="18">
    <location>
        <begin position="16"/>
        <end position="38"/>
    </location>
</feature>
<dbReference type="Gene3D" id="1.20.120.160">
    <property type="entry name" value="HPT domain"/>
    <property type="match status" value="1"/>
</dbReference>
<dbReference type="GO" id="GO:0005886">
    <property type="term" value="C:plasma membrane"/>
    <property type="evidence" value="ECO:0007669"/>
    <property type="project" value="UniProtKB-SubCell"/>
</dbReference>
<feature type="modified residue" description="4-aspartylphosphate" evidence="17">
    <location>
        <position position="733"/>
    </location>
</feature>
<organism evidence="23 24">
    <name type="scientific">Thalassomonas viridans</name>
    <dbReference type="NCBI Taxonomy" id="137584"/>
    <lineage>
        <taxon>Bacteria</taxon>
        <taxon>Pseudomonadati</taxon>
        <taxon>Pseudomonadota</taxon>
        <taxon>Gammaproteobacteria</taxon>
        <taxon>Alteromonadales</taxon>
        <taxon>Colwelliaceae</taxon>
        <taxon>Thalassomonas</taxon>
    </lineage>
</organism>
<dbReference type="CDD" id="cd16922">
    <property type="entry name" value="HATPase_EvgS-ArcB-TorS-like"/>
    <property type="match status" value="1"/>
</dbReference>
<evidence type="ECO:0000256" key="10">
    <source>
        <dbReference type="ARBA" id="ARBA00022840"/>
    </source>
</evidence>
<dbReference type="PRINTS" id="PR00344">
    <property type="entry name" value="BCTRLSENSOR"/>
</dbReference>
<dbReference type="CDD" id="cd06225">
    <property type="entry name" value="HAMP"/>
    <property type="match status" value="1"/>
</dbReference>
<dbReference type="PANTHER" id="PTHR45339">
    <property type="entry name" value="HYBRID SIGNAL TRANSDUCTION HISTIDINE KINASE J"/>
    <property type="match status" value="1"/>
</dbReference>
<evidence type="ECO:0000256" key="18">
    <source>
        <dbReference type="SAM" id="Phobius"/>
    </source>
</evidence>
<dbReference type="FunFam" id="3.30.565.10:FF:000010">
    <property type="entry name" value="Sensor histidine kinase RcsC"/>
    <property type="match status" value="1"/>
</dbReference>
<dbReference type="InterPro" id="IPR003660">
    <property type="entry name" value="HAMP_dom"/>
</dbReference>
<dbReference type="InterPro" id="IPR036097">
    <property type="entry name" value="HisK_dim/P_sf"/>
</dbReference>
<protein>
    <recommendedName>
        <fullName evidence="15">Sensory/regulatory protein RpfC</fullName>
        <ecNumber evidence="3">2.7.13.3</ecNumber>
    </recommendedName>
</protein>
<evidence type="ECO:0000256" key="15">
    <source>
        <dbReference type="ARBA" id="ARBA00068150"/>
    </source>
</evidence>
<evidence type="ECO:0000256" key="5">
    <source>
        <dbReference type="ARBA" id="ARBA00022553"/>
    </source>
</evidence>
<dbReference type="RefSeq" id="WP_053046662.1">
    <property type="nucleotide sequence ID" value="NZ_CP059733.1"/>
</dbReference>
<dbReference type="CDD" id="cd00082">
    <property type="entry name" value="HisKA"/>
    <property type="match status" value="1"/>
</dbReference>
<evidence type="ECO:0000256" key="9">
    <source>
        <dbReference type="ARBA" id="ARBA00022777"/>
    </source>
</evidence>
<dbReference type="InterPro" id="IPR001789">
    <property type="entry name" value="Sig_transdc_resp-reg_receiver"/>
</dbReference>
<evidence type="ECO:0000256" key="4">
    <source>
        <dbReference type="ARBA" id="ARBA00022475"/>
    </source>
</evidence>
<evidence type="ECO:0000259" key="21">
    <source>
        <dbReference type="PROSITE" id="PS50885"/>
    </source>
</evidence>
<dbReference type="SUPFAM" id="SSF47384">
    <property type="entry name" value="Homodimeric domain of signal transducing histidine kinase"/>
    <property type="match status" value="1"/>
</dbReference>
<dbReference type="Pfam" id="PF00672">
    <property type="entry name" value="HAMP"/>
    <property type="match status" value="1"/>
</dbReference>
<evidence type="ECO:0000259" key="20">
    <source>
        <dbReference type="PROSITE" id="PS50110"/>
    </source>
</evidence>
<dbReference type="Gene3D" id="3.30.565.10">
    <property type="entry name" value="Histidine kinase-like ATPase, C-terminal domain"/>
    <property type="match status" value="1"/>
</dbReference>
<dbReference type="SMART" id="SM00304">
    <property type="entry name" value="HAMP"/>
    <property type="match status" value="1"/>
</dbReference>
<dbReference type="InterPro" id="IPR003661">
    <property type="entry name" value="HisK_dim/P_dom"/>
</dbReference>
<dbReference type="InterPro" id="IPR003594">
    <property type="entry name" value="HATPase_dom"/>
</dbReference>
<dbReference type="SUPFAM" id="SSF158472">
    <property type="entry name" value="HAMP domain-like"/>
    <property type="match status" value="1"/>
</dbReference>
<evidence type="ECO:0000256" key="16">
    <source>
        <dbReference type="PROSITE-ProRule" id="PRU00110"/>
    </source>
</evidence>
<dbReference type="PROSITE" id="PS50109">
    <property type="entry name" value="HIS_KIN"/>
    <property type="match status" value="1"/>
</dbReference>
<dbReference type="Gene3D" id="1.10.287.130">
    <property type="match status" value="1"/>
</dbReference>
<keyword evidence="6" id="KW-0808">Transferase</keyword>
<dbReference type="SMART" id="SM00448">
    <property type="entry name" value="REC"/>
    <property type="match status" value="2"/>
</dbReference>
<dbReference type="GO" id="GO:0000155">
    <property type="term" value="F:phosphorelay sensor kinase activity"/>
    <property type="evidence" value="ECO:0007669"/>
    <property type="project" value="InterPro"/>
</dbReference>
<keyword evidence="12" id="KW-0902">Two-component regulatory system</keyword>
<evidence type="ECO:0000259" key="22">
    <source>
        <dbReference type="PROSITE" id="PS50894"/>
    </source>
</evidence>
<keyword evidence="5 17" id="KW-0597">Phosphoprotein</keyword>
<keyword evidence="11 18" id="KW-1133">Transmembrane helix</keyword>
<dbReference type="SUPFAM" id="SSF52172">
    <property type="entry name" value="CheY-like"/>
    <property type="match status" value="2"/>
</dbReference>
<gene>
    <name evidence="23" type="ORF">SG34_028060</name>
</gene>
<dbReference type="Pfam" id="PF01627">
    <property type="entry name" value="Hpt"/>
    <property type="match status" value="1"/>
</dbReference>
<feature type="domain" description="HPt" evidence="22">
    <location>
        <begin position="857"/>
        <end position="953"/>
    </location>
</feature>
<evidence type="ECO:0000256" key="12">
    <source>
        <dbReference type="ARBA" id="ARBA00023012"/>
    </source>
</evidence>
<dbReference type="InterPro" id="IPR004358">
    <property type="entry name" value="Sig_transdc_His_kin-like_C"/>
</dbReference>
<dbReference type="Gene3D" id="6.10.340.10">
    <property type="match status" value="1"/>
</dbReference>
<dbReference type="SMART" id="SM00387">
    <property type="entry name" value="HATPase_c"/>
    <property type="match status" value="1"/>
</dbReference>
<feature type="domain" description="HAMP" evidence="21">
    <location>
        <begin position="189"/>
        <end position="242"/>
    </location>
</feature>
<keyword evidence="9" id="KW-0418">Kinase</keyword>
<keyword evidence="8" id="KW-0547">Nucleotide-binding</keyword>
<dbReference type="InterPro" id="IPR008207">
    <property type="entry name" value="Sig_transdc_His_kin_Hpt_dom"/>
</dbReference>
<dbReference type="EMBL" id="CP059733">
    <property type="protein sequence ID" value="WDE05108.1"/>
    <property type="molecule type" value="Genomic_DNA"/>
</dbReference>
<dbReference type="Pfam" id="PF00512">
    <property type="entry name" value="HisKA"/>
    <property type="match status" value="1"/>
</dbReference>
<evidence type="ECO:0000256" key="6">
    <source>
        <dbReference type="ARBA" id="ARBA00022679"/>
    </source>
</evidence>
<dbReference type="CDD" id="cd17546">
    <property type="entry name" value="REC_hyHK_CKI1_RcsC-like"/>
    <property type="match status" value="1"/>
</dbReference>
<dbReference type="Pfam" id="PF00072">
    <property type="entry name" value="Response_reg"/>
    <property type="match status" value="2"/>
</dbReference>
<dbReference type="SUPFAM" id="SSF47226">
    <property type="entry name" value="Histidine-containing phosphotransfer domain, HPT domain"/>
    <property type="match status" value="1"/>
</dbReference>
<feature type="domain" description="Response regulatory" evidence="20">
    <location>
        <begin position="526"/>
        <end position="646"/>
    </location>
</feature>
<feature type="domain" description="Histidine kinase" evidence="19">
    <location>
        <begin position="289"/>
        <end position="510"/>
    </location>
</feature>
<dbReference type="InterPro" id="IPR036890">
    <property type="entry name" value="HATPase_C_sf"/>
</dbReference>
<evidence type="ECO:0000256" key="7">
    <source>
        <dbReference type="ARBA" id="ARBA00022692"/>
    </source>
</evidence>
<reference evidence="23 24" key="1">
    <citation type="journal article" date="2015" name="Genome Announc.">
        <title>Draft Genome Sequences of Marine Isolates of Thalassomonas viridans and Thalassomonas actiniarum.</title>
        <authorList>
            <person name="Olonade I."/>
            <person name="van Zyl L.J."/>
            <person name="Trindade M."/>
        </authorList>
    </citation>
    <scope>NUCLEOTIDE SEQUENCE [LARGE SCALE GENOMIC DNA]</scope>
    <source>
        <strain evidence="23 24">XOM25</strain>
    </source>
</reference>
<sequence length="953" mass="105327">MKFIAPLRLNSIRSKILVFTLLVVFAATISVELVMLHFHGDTLSSSTMNLAVSKTEFIASNSAAMLIFNDQAAVKNLWQNIRQDPQILQTDIYKYNNNTDKLSLFSRYTKAQIAAFDGQSALDNRQQQSENFISVSRLVQVPGKTVGLVRLYYDTQALKEHQQQTYGILLLGLVIASGVTFLLSGLLLKPFTRPIDSLVAGTKNIASSRDYSVRVSKTSRDEMGELADNFNKMMDVIELKHQQQNAKELEIQQLNKTLETRVYERTLALEDAKQKAEAANQAKSNFLANMSHEIRTPMNGVLGMLGLLLNSELPKEYKHKLSIAKISADSLLSLINDILDFSKIEAGKLTLETLDFDLVATLEAVVQSVAFRADEKYLELILDITEVIHPWVRGDPLRIKQILLNLIGNAIKFTDQGKITIKARLSARDQDSWLFECSVTDTGIGIDPEQLKQLFASFTQVDASITRQYGGTGLGLAISKKLCELMSGEITVNSNKGQGSCFEFYLLLEQSRQKKDMPARDISALKILLVDGNSANLAVVQAQLQQWRAKVTSADSAGEAIALCGGPEQQGRFDIAILDRPVAKIPDNEFCRFVRDNRSYDDMILILLTSASDKTQSRDLTPWRINEVLTKPVLPSELFNMLAIQAVNKLQLTGAACPVTSIPAQEKIPVSPFSWPKGTRILLVDDNEINQLVLQGLLNEIELDCEFADHGAEALAILNSQTPDSYYSLIFMDCQMPVMDGYEASRKIRLGMAGTAAATTPIIAMTANALVGDKKKCLDAGMDDYISKPVSTGELLRVLKLWLLHILPDDETEPVDVTQTSGQTTSTAPADIPAGLLIPAGIKTKIFAGHNNPAFQNTGFCLELLGLYIEDYRHVVTQLQNYLTSNEHDRLQKLVHKLKGTSGSLGLSQVHEKAVEIDLLLKNNQAPDEKQFQTFLALISQSIADCEAIIAAN</sequence>
<evidence type="ECO:0000256" key="2">
    <source>
        <dbReference type="ARBA" id="ARBA00004651"/>
    </source>
</evidence>
<proteinExistence type="predicted"/>
<evidence type="ECO:0000256" key="11">
    <source>
        <dbReference type="ARBA" id="ARBA00022989"/>
    </source>
</evidence>
<dbReference type="SUPFAM" id="SSF55874">
    <property type="entry name" value="ATPase domain of HSP90 chaperone/DNA topoisomerase II/histidine kinase"/>
    <property type="match status" value="1"/>
</dbReference>
<dbReference type="InterPro" id="IPR005467">
    <property type="entry name" value="His_kinase_dom"/>
</dbReference>
<comment type="subcellular location">
    <subcellularLocation>
        <location evidence="2">Cell membrane</location>
        <topology evidence="2">Multi-pass membrane protein</topology>
    </subcellularLocation>
</comment>
<dbReference type="PROSITE" id="PS50894">
    <property type="entry name" value="HPT"/>
    <property type="match status" value="1"/>
</dbReference>
<dbReference type="Proteomes" id="UP000032352">
    <property type="component" value="Chromosome"/>
</dbReference>
<reference evidence="23 24" key="2">
    <citation type="journal article" date="2022" name="Mar. Drugs">
        <title>Bioassay-Guided Fractionation Leads to the Detection of Cholic Acid Generated by the Rare Thalassomonas sp.</title>
        <authorList>
            <person name="Pheiffer F."/>
            <person name="Schneider Y.K."/>
            <person name="Hansen E.H."/>
            <person name="Andersen J.H."/>
            <person name="Isaksson J."/>
            <person name="Busche T."/>
            <person name="R C."/>
            <person name="Kalinowski J."/>
            <person name="Zyl L.V."/>
            <person name="Trindade M."/>
        </authorList>
    </citation>
    <scope>NUCLEOTIDE SEQUENCE [LARGE SCALE GENOMIC DNA]</scope>
    <source>
        <strain evidence="23 24">XOM25</strain>
    </source>
</reference>
<evidence type="ECO:0000259" key="19">
    <source>
        <dbReference type="PROSITE" id="PS50109"/>
    </source>
</evidence>
<evidence type="ECO:0000256" key="13">
    <source>
        <dbReference type="ARBA" id="ARBA00023136"/>
    </source>
</evidence>
<feature type="modified residue" description="4-aspartylphosphate" evidence="17">
    <location>
        <position position="579"/>
    </location>
</feature>
<evidence type="ECO:0000313" key="24">
    <source>
        <dbReference type="Proteomes" id="UP000032352"/>
    </source>
</evidence>